<keyword evidence="2" id="KW-1185">Reference proteome</keyword>
<reference evidence="1 2" key="1">
    <citation type="submission" date="2019-02" db="EMBL/GenBank/DDBJ databases">
        <title>Genome sequencing of the rare red list fungi Bondarzewia mesenterica.</title>
        <authorList>
            <person name="Buettner E."/>
            <person name="Kellner H."/>
        </authorList>
    </citation>
    <scope>NUCLEOTIDE SEQUENCE [LARGE SCALE GENOMIC DNA]</scope>
    <source>
        <strain evidence="1 2">DSM 108281</strain>
    </source>
</reference>
<organism evidence="1 2">
    <name type="scientific">Bondarzewia mesenterica</name>
    <dbReference type="NCBI Taxonomy" id="1095465"/>
    <lineage>
        <taxon>Eukaryota</taxon>
        <taxon>Fungi</taxon>
        <taxon>Dikarya</taxon>
        <taxon>Basidiomycota</taxon>
        <taxon>Agaricomycotina</taxon>
        <taxon>Agaricomycetes</taxon>
        <taxon>Russulales</taxon>
        <taxon>Bondarzewiaceae</taxon>
        <taxon>Bondarzewia</taxon>
    </lineage>
</organism>
<name>A0A4S4L615_9AGAM</name>
<evidence type="ECO:0000313" key="1">
    <source>
        <dbReference type="EMBL" id="THH06839.1"/>
    </source>
</evidence>
<gene>
    <name evidence="1" type="ORF">EW146_g9492</name>
</gene>
<dbReference type="AlphaFoldDB" id="A0A4S4L615"/>
<comment type="caution">
    <text evidence="1">The sequence shown here is derived from an EMBL/GenBank/DDBJ whole genome shotgun (WGS) entry which is preliminary data.</text>
</comment>
<dbReference type="EMBL" id="SGPL01000837">
    <property type="protein sequence ID" value="THH06839.1"/>
    <property type="molecule type" value="Genomic_DNA"/>
</dbReference>
<proteinExistence type="predicted"/>
<evidence type="ECO:0000313" key="2">
    <source>
        <dbReference type="Proteomes" id="UP000310158"/>
    </source>
</evidence>
<accession>A0A4S4L615</accession>
<sequence>MTTLTTLLAGFYSSMMPKQSTSHRLFIQLANESPEIEGHVGVYDHPRTDIFDWNKTKQAIVHSLPSMFSQDVAAWMALRIHRSAYGTMDYEWNSVLPAYQVQMLEADMNEPFDITLILRPNYVLTKGGEPVPSVISINTTPPQSPSLAPVAVTAILHTTD</sequence>
<protein>
    <submittedName>
        <fullName evidence="1">Uncharacterized protein</fullName>
    </submittedName>
</protein>
<dbReference type="Proteomes" id="UP000310158">
    <property type="component" value="Unassembled WGS sequence"/>
</dbReference>